<sequence>MGKKKDYQLNGQLCFDFNTNTEHYVVQSNELLEGKQNLKLNSAKIVRALIMQIKPDDEELKSYFISVQELAKMLHISAANLYRDMDTITDDILTNHVAIKDYQQGKFMKIQWVTACAYEKGVGLAVKMNPLLKPFLLGLQERYTQYQLENILAMKSVYAIRIYELLMKEQMTRFIPADGVSVILAIKTIREACDCETKYEKISQFKSKVIDIAVKEICRCTSYTVSYECLKKGRSIEAFRFHLNSKYNKI</sequence>
<evidence type="ECO:0000313" key="4">
    <source>
        <dbReference type="Proteomes" id="UP001199915"/>
    </source>
</evidence>
<dbReference type="InterPro" id="IPR036390">
    <property type="entry name" value="WH_DNA-bd_sf"/>
</dbReference>
<organism evidence="3 4">
    <name type="scientific">Fusicatenibacter saccharivorans</name>
    <dbReference type="NCBI Taxonomy" id="1150298"/>
    <lineage>
        <taxon>Bacteria</taxon>
        <taxon>Bacillati</taxon>
        <taxon>Bacillota</taxon>
        <taxon>Clostridia</taxon>
        <taxon>Lachnospirales</taxon>
        <taxon>Lachnospiraceae</taxon>
        <taxon>Fusicatenibacter</taxon>
    </lineage>
</organism>
<accession>A0AAE3F563</accession>
<dbReference type="SUPFAM" id="SSF46785">
    <property type="entry name" value="Winged helix' DNA-binding domain"/>
    <property type="match status" value="2"/>
</dbReference>
<feature type="domain" description="Initiator Rep protein WH1" evidence="2">
    <location>
        <begin position="25"/>
        <end position="167"/>
    </location>
</feature>
<dbReference type="Pfam" id="PF01051">
    <property type="entry name" value="Rep3_N"/>
    <property type="match status" value="1"/>
</dbReference>
<gene>
    <name evidence="3" type="ORF">L0N21_17760</name>
</gene>
<dbReference type="Gene3D" id="1.10.10.10">
    <property type="entry name" value="Winged helix-like DNA-binding domain superfamily/Winged helix DNA-binding domain"/>
    <property type="match status" value="2"/>
</dbReference>
<dbReference type="Pfam" id="PF21205">
    <property type="entry name" value="Rep3_C"/>
    <property type="match status" value="1"/>
</dbReference>
<reference evidence="3" key="1">
    <citation type="submission" date="2022-01" db="EMBL/GenBank/DDBJ databases">
        <title>Collection of gut derived symbiotic bacterial strains cultured from healthy donors.</title>
        <authorList>
            <person name="Lin H."/>
            <person name="Kohout C."/>
            <person name="Waligurski E."/>
            <person name="Pamer E.G."/>
        </authorList>
    </citation>
    <scope>NUCLEOTIDE SEQUENCE</scope>
    <source>
        <strain evidence="3">DFI.5.49</strain>
    </source>
</reference>
<protein>
    <submittedName>
        <fullName evidence="3">Replication initiation protein</fullName>
    </submittedName>
</protein>
<comment type="similarity">
    <text evidence="1">Belongs to the initiator RepB protein family.</text>
</comment>
<dbReference type="GO" id="GO:0003887">
    <property type="term" value="F:DNA-directed DNA polymerase activity"/>
    <property type="evidence" value="ECO:0007669"/>
    <property type="project" value="InterPro"/>
</dbReference>
<name>A0AAE3F563_9FIRM</name>
<dbReference type="AlphaFoldDB" id="A0AAE3F563"/>
<dbReference type="RefSeq" id="WP_191847499.1">
    <property type="nucleotide sequence ID" value="NZ_JAAINI010000098.1"/>
</dbReference>
<evidence type="ECO:0000313" key="3">
    <source>
        <dbReference type="EMBL" id="MCG4767325.1"/>
    </source>
</evidence>
<proteinExistence type="inferred from homology"/>
<evidence type="ECO:0000259" key="2">
    <source>
        <dbReference type="Pfam" id="PF01051"/>
    </source>
</evidence>
<dbReference type="Proteomes" id="UP001199915">
    <property type="component" value="Unassembled WGS sequence"/>
</dbReference>
<dbReference type="GO" id="GO:0006270">
    <property type="term" value="P:DNA replication initiation"/>
    <property type="evidence" value="ECO:0007669"/>
    <property type="project" value="InterPro"/>
</dbReference>
<evidence type="ECO:0000256" key="1">
    <source>
        <dbReference type="ARBA" id="ARBA00038283"/>
    </source>
</evidence>
<comment type="caution">
    <text evidence="3">The sequence shown here is derived from an EMBL/GenBank/DDBJ whole genome shotgun (WGS) entry which is preliminary data.</text>
</comment>
<dbReference type="EMBL" id="JAKNFS010000043">
    <property type="protein sequence ID" value="MCG4767325.1"/>
    <property type="molecule type" value="Genomic_DNA"/>
</dbReference>
<dbReference type="InterPro" id="IPR036388">
    <property type="entry name" value="WH-like_DNA-bd_sf"/>
</dbReference>
<dbReference type="InterPro" id="IPR000525">
    <property type="entry name" value="Initiator_Rep_WH1"/>
</dbReference>